<name>A0A182VY68_9DIPT</name>
<dbReference type="AlphaFoldDB" id="A0A182VY68"/>
<evidence type="ECO:0000256" key="5">
    <source>
        <dbReference type="ARBA" id="ARBA00022833"/>
    </source>
</evidence>
<dbReference type="GO" id="GO:0000978">
    <property type="term" value="F:RNA polymerase II cis-regulatory region sequence-specific DNA binding"/>
    <property type="evidence" value="ECO:0007669"/>
    <property type="project" value="TreeGrafter"/>
</dbReference>
<evidence type="ECO:0000259" key="9">
    <source>
        <dbReference type="PROSITE" id="PS50157"/>
    </source>
</evidence>
<evidence type="ECO:0000256" key="8">
    <source>
        <dbReference type="SAM" id="MobiDB-lite"/>
    </source>
</evidence>
<sequence length="289" mass="32441">MDLGSFQQSSDDFLANGFYHLYTELQDDRDIALALSELTCPTFEATESRKEEPACPVSGETPSSSSLELIHSLDDVDELELELNVEDFILEYNCVNFSQLWENELRLPENTYLCDDSCEAFIRHSKPGDGAIVNADKFPASEPDVSQSLPATVHGTTEPDSTGTFVCPFESCRKVYAKPVHLKAHLRRHVGDKPYHCKWPGCQWRFSRSDELSRHFRSHSGVKPYRCEYCPKCFSRSDHLAKHRKVHERKMGVASGKLKGSSGTLMGAAAVPARGRPGRKPKQTTTKRS</sequence>
<proteinExistence type="predicted"/>
<dbReference type="FunFam" id="3.30.160.60:FF:002692">
    <property type="entry name" value="Kruppel-like factor 15"/>
    <property type="match status" value="1"/>
</dbReference>
<evidence type="ECO:0000256" key="3">
    <source>
        <dbReference type="ARBA" id="ARBA00022737"/>
    </source>
</evidence>
<evidence type="ECO:0000256" key="6">
    <source>
        <dbReference type="ARBA" id="ARBA00023242"/>
    </source>
</evidence>
<dbReference type="InterPro" id="IPR013087">
    <property type="entry name" value="Znf_C2H2_type"/>
</dbReference>
<dbReference type="InterPro" id="IPR036236">
    <property type="entry name" value="Znf_C2H2_sf"/>
</dbReference>
<evidence type="ECO:0000256" key="7">
    <source>
        <dbReference type="PROSITE-ProRule" id="PRU00042"/>
    </source>
</evidence>
<dbReference type="GO" id="GO:0000981">
    <property type="term" value="F:DNA-binding transcription factor activity, RNA polymerase II-specific"/>
    <property type="evidence" value="ECO:0007669"/>
    <property type="project" value="TreeGrafter"/>
</dbReference>
<dbReference type="FunFam" id="3.30.160.60:FF:000018">
    <property type="entry name" value="Krueppel-like factor 15"/>
    <property type="match status" value="1"/>
</dbReference>
<dbReference type="GO" id="GO:0008270">
    <property type="term" value="F:zinc ion binding"/>
    <property type="evidence" value="ECO:0007669"/>
    <property type="project" value="UniProtKB-KW"/>
</dbReference>
<evidence type="ECO:0000256" key="1">
    <source>
        <dbReference type="ARBA" id="ARBA00004123"/>
    </source>
</evidence>
<keyword evidence="2" id="KW-0479">Metal-binding</keyword>
<organism evidence="10 11">
    <name type="scientific">Anopheles minimus</name>
    <dbReference type="NCBI Taxonomy" id="112268"/>
    <lineage>
        <taxon>Eukaryota</taxon>
        <taxon>Metazoa</taxon>
        <taxon>Ecdysozoa</taxon>
        <taxon>Arthropoda</taxon>
        <taxon>Hexapoda</taxon>
        <taxon>Insecta</taxon>
        <taxon>Pterygota</taxon>
        <taxon>Neoptera</taxon>
        <taxon>Endopterygota</taxon>
        <taxon>Diptera</taxon>
        <taxon>Nematocera</taxon>
        <taxon>Culicoidea</taxon>
        <taxon>Culicidae</taxon>
        <taxon>Anophelinae</taxon>
        <taxon>Anopheles</taxon>
    </lineage>
</organism>
<evidence type="ECO:0000313" key="11">
    <source>
        <dbReference type="Proteomes" id="UP000075920"/>
    </source>
</evidence>
<reference evidence="11" key="1">
    <citation type="submission" date="2013-03" db="EMBL/GenBank/DDBJ databases">
        <title>The Genome Sequence of Anopheles minimus MINIMUS1.</title>
        <authorList>
            <consortium name="The Broad Institute Genomics Platform"/>
            <person name="Neafsey D.E."/>
            <person name="Walton C."/>
            <person name="Walker B."/>
            <person name="Young S.K."/>
            <person name="Zeng Q."/>
            <person name="Gargeya S."/>
            <person name="Fitzgerald M."/>
            <person name="Haas B."/>
            <person name="Abouelleil A."/>
            <person name="Allen A.W."/>
            <person name="Alvarado L."/>
            <person name="Arachchi H.M."/>
            <person name="Berlin A.M."/>
            <person name="Chapman S.B."/>
            <person name="Gainer-Dewar J."/>
            <person name="Goldberg J."/>
            <person name="Griggs A."/>
            <person name="Gujja S."/>
            <person name="Hansen M."/>
            <person name="Howarth C."/>
            <person name="Imamovic A."/>
            <person name="Ireland A."/>
            <person name="Larimer J."/>
            <person name="McCowan C."/>
            <person name="Murphy C."/>
            <person name="Pearson M."/>
            <person name="Poon T.W."/>
            <person name="Priest M."/>
            <person name="Roberts A."/>
            <person name="Saif S."/>
            <person name="Shea T."/>
            <person name="Sisk P."/>
            <person name="Sykes S."/>
            <person name="Wortman J."/>
            <person name="Nusbaum C."/>
            <person name="Birren B."/>
        </authorList>
    </citation>
    <scope>NUCLEOTIDE SEQUENCE [LARGE SCALE GENOMIC DNA]</scope>
    <source>
        <strain evidence="11">MINIMUS1</strain>
    </source>
</reference>
<evidence type="ECO:0000256" key="4">
    <source>
        <dbReference type="ARBA" id="ARBA00022771"/>
    </source>
</evidence>
<keyword evidence="5" id="KW-0862">Zinc</keyword>
<evidence type="ECO:0000313" key="10">
    <source>
        <dbReference type="EnsemblMetazoa" id="AMIN003018-PA"/>
    </source>
</evidence>
<evidence type="ECO:0000256" key="2">
    <source>
        <dbReference type="ARBA" id="ARBA00022723"/>
    </source>
</evidence>
<feature type="domain" description="C2H2-type" evidence="9">
    <location>
        <begin position="225"/>
        <end position="252"/>
    </location>
</feature>
<comment type="subcellular location">
    <subcellularLocation>
        <location evidence="1">Nucleus</location>
    </subcellularLocation>
</comment>
<dbReference type="EnsemblMetazoa" id="AMIN003018-RA">
    <property type="protein sequence ID" value="AMIN003018-PA"/>
    <property type="gene ID" value="AMIN003018"/>
</dbReference>
<dbReference type="Pfam" id="PF00096">
    <property type="entry name" value="zf-C2H2"/>
    <property type="match status" value="3"/>
</dbReference>
<accession>A0A182VY68</accession>
<feature type="domain" description="C2H2-type" evidence="9">
    <location>
        <begin position="195"/>
        <end position="224"/>
    </location>
</feature>
<dbReference type="STRING" id="112268.A0A182VY68"/>
<dbReference type="Proteomes" id="UP000075920">
    <property type="component" value="Unassembled WGS sequence"/>
</dbReference>
<dbReference type="PROSITE" id="PS50157">
    <property type="entry name" value="ZINC_FINGER_C2H2_2"/>
    <property type="match status" value="3"/>
</dbReference>
<keyword evidence="11" id="KW-1185">Reference proteome</keyword>
<protein>
    <recommendedName>
        <fullName evidence="9">C2H2-type domain-containing protein</fullName>
    </recommendedName>
</protein>
<dbReference type="SMART" id="SM00355">
    <property type="entry name" value="ZnF_C2H2"/>
    <property type="match status" value="3"/>
</dbReference>
<keyword evidence="6" id="KW-0539">Nucleus</keyword>
<dbReference type="GO" id="GO:0005634">
    <property type="term" value="C:nucleus"/>
    <property type="evidence" value="ECO:0007669"/>
    <property type="project" value="UniProtKB-SubCell"/>
</dbReference>
<dbReference type="Gene3D" id="3.30.160.60">
    <property type="entry name" value="Classic Zinc Finger"/>
    <property type="match status" value="3"/>
</dbReference>
<dbReference type="PROSITE" id="PS00028">
    <property type="entry name" value="ZINC_FINGER_C2H2_1"/>
    <property type="match status" value="3"/>
</dbReference>
<dbReference type="PANTHER" id="PTHR23235:SF120">
    <property type="entry name" value="KRUPPEL-LIKE FACTOR 15"/>
    <property type="match status" value="1"/>
</dbReference>
<dbReference type="SUPFAM" id="SSF57667">
    <property type="entry name" value="beta-beta-alpha zinc fingers"/>
    <property type="match status" value="2"/>
</dbReference>
<feature type="domain" description="C2H2-type" evidence="9">
    <location>
        <begin position="165"/>
        <end position="194"/>
    </location>
</feature>
<dbReference type="VEuPathDB" id="VectorBase:AMIN003018"/>
<feature type="region of interest" description="Disordered" evidence="8">
    <location>
        <begin position="255"/>
        <end position="289"/>
    </location>
</feature>
<keyword evidence="3" id="KW-0677">Repeat</keyword>
<feature type="region of interest" description="Disordered" evidence="8">
    <location>
        <begin position="47"/>
        <end position="66"/>
    </location>
</feature>
<reference evidence="10" key="2">
    <citation type="submission" date="2020-05" db="UniProtKB">
        <authorList>
            <consortium name="EnsemblMetazoa"/>
        </authorList>
    </citation>
    <scope>IDENTIFICATION</scope>
    <source>
        <strain evidence="10">MINIMUS1</strain>
    </source>
</reference>
<feature type="compositionally biased region" description="Basic residues" evidence="8">
    <location>
        <begin position="276"/>
        <end position="289"/>
    </location>
</feature>
<dbReference type="PANTHER" id="PTHR23235">
    <property type="entry name" value="KRUEPPEL-LIKE TRANSCRIPTION FACTOR"/>
    <property type="match status" value="1"/>
</dbReference>
<keyword evidence="4 7" id="KW-0863">Zinc-finger</keyword>